<gene>
    <name evidence="4" type="ORF">CR103_03065</name>
</gene>
<proteinExistence type="predicted"/>
<dbReference type="PANTHER" id="PTHR43056:SF10">
    <property type="entry name" value="COCE_NOND FAMILY, PUTATIVE (AFU_ORTHOLOGUE AFUA_7G00600)-RELATED"/>
    <property type="match status" value="1"/>
</dbReference>
<dbReference type="InterPro" id="IPR029058">
    <property type="entry name" value="AB_hydrolase_fold"/>
</dbReference>
<dbReference type="AlphaFoldDB" id="A0A2G8T552"/>
<accession>A0A2G8T552</accession>
<dbReference type="PANTHER" id="PTHR43056">
    <property type="entry name" value="PEPTIDASE S9 PROLYL OLIGOPEPTIDASE"/>
    <property type="match status" value="1"/>
</dbReference>
<dbReference type="InterPro" id="IPR050585">
    <property type="entry name" value="Xaa-Pro_dipeptidyl-ppase/CocE"/>
</dbReference>
<keyword evidence="5" id="KW-1185">Reference proteome</keyword>
<dbReference type="Pfam" id="PF08530">
    <property type="entry name" value="PepX_C"/>
    <property type="match status" value="1"/>
</dbReference>
<feature type="signal peptide" evidence="2">
    <location>
        <begin position="1"/>
        <end position="18"/>
    </location>
</feature>
<dbReference type="Pfam" id="PF02129">
    <property type="entry name" value="Peptidase_S15"/>
    <property type="match status" value="1"/>
</dbReference>
<dbReference type="Gene3D" id="3.40.50.1820">
    <property type="entry name" value="alpha/beta hydrolase"/>
    <property type="match status" value="1"/>
</dbReference>
<organism evidence="4 5">
    <name type="scientific">Massilia psychrophila</name>
    <dbReference type="NCBI Taxonomy" id="1603353"/>
    <lineage>
        <taxon>Bacteria</taxon>
        <taxon>Pseudomonadati</taxon>
        <taxon>Pseudomonadota</taxon>
        <taxon>Betaproteobacteria</taxon>
        <taxon>Burkholderiales</taxon>
        <taxon>Oxalobacteraceae</taxon>
        <taxon>Telluria group</taxon>
        <taxon>Massilia</taxon>
    </lineage>
</organism>
<sequence length="672" mass="73253">MKSPITRLAPLASAVAFAAVSLSLAQAQTAPAPALPAVPAAASAAATYPALPSDTPAEFTPVTTSFNYVKRTVMVPMRDGVKLNTVIVIPRNAKGAPVLLTRTPYDAGGLTSHAESSDMKSILQGYDNAADVIVEGGYIRVVQDVRGKYGSEGDYVMNRPLSGPQNATPVDHSTDTWDTIEWLTKNLPESNGKVGIIGISYDGFLPLMALVNPHPALKVAVPMNPMVDGWMGDDWFHHGAFRQINLSYVMEQVVTRKNDAKWFTSTYDDYDTYLRAGSAGELARQRGLQQSGFWRKIVAHPTYDAFWREQAVDKILAKQPVTVPTMLVHSLWDAEDIYGAIAMYKAIKPNDSANDKVFLVMGPWSHGGGIGDGSKLGALNFNSDTALHFRQEILRPFLDRYLKDGPTAANAPTVAPVSAFETGTNKWRSLASWPSGCASGCAIKPAALRLAAGQRLALGGEAGSNAGKDYDEYVADPAKPVPYRARPMKNGYDEAKGQSWPRWLADDQREASGRTDVLTFTSDILTAPLKISGEPIANLIASTSGTDSDWVVKVIDLYPDQVADQPAMGGYQLMISADIFRGRYRESYETARPIAANKALAYRFALPTANHVFLPGHRIMVQIQSSWFPLYDRNPQTFVPSIFDAKPGDYKKATQRIYHSSYVELPVVEIAK</sequence>
<evidence type="ECO:0000313" key="4">
    <source>
        <dbReference type="EMBL" id="PIL41103.1"/>
    </source>
</evidence>
<dbReference type="InterPro" id="IPR008979">
    <property type="entry name" value="Galactose-bd-like_sf"/>
</dbReference>
<dbReference type="RefSeq" id="WP_099914547.1">
    <property type="nucleotide sequence ID" value="NZ_BMHS01000004.1"/>
</dbReference>
<keyword evidence="2" id="KW-0732">Signal</keyword>
<reference evidence="4 5" key="1">
    <citation type="submission" date="2017-10" db="EMBL/GenBank/DDBJ databases">
        <title>Massilia psychrophilum sp. nov., a novel purple-pigmented bacterium isolated from Tianshan glacier, Xinjiang Municipality, China.</title>
        <authorList>
            <person name="Wang H."/>
        </authorList>
    </citation>
    <scope>NUCLEOTIDE SEQUENCE [LARGE SCALE GENOMIC DNA]</scope>
    <source>
        <strain evidence="4 5">JCM 30813</strain>
    </source>
</reference>
<keyword evidence="1" id="KW-0378">Hydrolase</keyword>
<dbReference type="EMBL" id="PDOB01000003">
    <property type="protein sequence ID" value="PIL41103.1"/>
    <property type="molecule type" value="Genomic_DNA"/>
</dbReference>
<feature type="domain" description="Xaa-Pro dipeptidyl-peptidase C-terminal" evidence="3">
    <location>
        <begin position="395"/>
        <end position="664"/>
    </location>
</feature>
<dbReference type="GO" id="GO:0008239">
    <property type="term" value="F:dipeptidyl-peptidase activity"/>
    <property type="evidence" value="ECO:0007669"/>
    <property type="project" value="InterPro"/>
</dbReference>
<evidence type="ECO:0000256" key="2">
    <source>
        <dbReference type="SAM" id="SignalP"/>
    </source>
</evidence>
<protein>
    <submittedName>
        <fullName evidence="4">Glutaryl-7-ACA acylase</fullName>
    </submittedName>
</protein>
<comment type="caution">
    <text evidence="4">The sequence shown here is derived from an EMBL/GenBank/DDBJ whole genome shotgun (WGS) entry which is preliminary data.</text>
</comment>
<dbReference type="Gene3D" id="2.60.120.260">
    <property type="entry name" value="Galactose-binding domain-like"/>
    <property type="match status" value="1"/>
</dbReference>
<evidence type="ECO:0000259" key="3">
    <source>
        <dbReference type="SMART" id="SM00939"/>
    </source>
</evidence>
<dbReference type="Gene3D" id="1.10.3020.10">
    <property type="entry name" value="alpha-amino acid ester hydrolase ( Helical cap domain)"/>
    <property type="match status" value="1"/>
</dbReference>
<evidence type="ECO:0000256" key="1">
    <source>
        <dbReference type="ARBA" id="ARBA00022801"/>
    </source>
</evidence>
<dbReference type="InterPro" id="IPR013736">
    <property type="entry name" value="Xaa-Pro_dipept_C"/>
</dbReference>
<dbReference type="SUPFAM" id="SSF53474">
    <property type="entry name" value="alpha/beta-Hydrolases"/>
    <property type="match status" value="1"/>
</dbReference>
<dbReference type="NCBIfam" id="TIGR00976">
    <property type="entry name" value="CocE_NonD"/>
    <property type="match status" value="1"/>
</dbReference>
<feature type="chain" id="PRO_5013661404" evidence="2">
    <location>
        <begin position="19"/>
        <end position="672"/>
    </location>
</feature>
<dbReference type="Proteomes" id="UP000228593">
    <property type="component" value="Unassembled WGS sequence"/>
</dbReference>
<dbReference type="SUPFAM" id="SSF49785">
    <property type="entry name" value="Galactose-binding domain-like"/>
    <property type="match status" value="1"/>
</dbReference>
<dbReference type="OrthoDB" id="9806163at2"/>
<dbReference type="InterPro" id="IPR000383">
    <property type="entry name" value="Xaa-Pro-like_dom"/>
</dbReference>
<dbReference type="SMART" id="SM00939">
    <property type="entry name" value="PepX_C"/>
    <property type="match status" value="1"/>
</dbReference>
<name>A0A2G8T552_9BURK</name>
<evidence type="ECO:0000313" key="5">
    <source>
        <dbReference type="Proteomes" id="UP000228593"/>
    </source>
</evidence>
<dbReference type="InterPro" id="IPR005674">
    <property type="entry name" value="CocE/Ser_esterase"/>
</dbReference>